<dbReference type="EMBL" id="CM004393">
    <property type="protein sequence ID" value="KAG8650710.1"/>
    <property type="molecule type" value="Genomic_DNA"/>
</dbReference>
<protein>
    <submittedName>
        <fullName evidence="1">Uncharacterized protein</fullName>
    </submittedName>
</protein>
<comment type="caution">
    <text evidence="1">The sequence shown here is derived from an EMBL/GenBank/DDBJ whole genome shotgun (WGS) entry which is preliminary data.</text>
</comment>
<accession>A0ACB7HDX9</accession>
<sequence>MSLLLSLLPRLCRHCWSLHRRCHPPLQLPIVASPC</sequence>
<evidence type="ECO:0000313" key="2">
    <source>
        <dbReference type="Proteomes" id="UP000091857"/>
    </source>
</evidence>
<name>A0ACB7HDX9_MANES</name>
<gene>
    <name evidence="1" type="ORF">MANES_07G063747v8</name>
</gene>
<evidence type="ECO:0000313" key="1">
    <source>
        <dbReference type="EMBL" id="KAG8650710.1"/>
    </source>
</evidence>
<dbReference type="Proteomes" id="UP000091857">
    <property type="component" value="Chromosome 7"/>
</dbReference>
<reference evidence="2" key="1">
    <citation type="journal article" date="2016" name="Nat. Biotechnol.">
        <title>Sequencing wild and cultivated cassava and related species reveals extensive interspecific hybridization and genetic diversity.</title>
        <authorList>
            <person name="Bredeson J.V."/>
            <person name="Lyons J.B."/>
            <person name="Prochnik S.E."/>
            <person name="Wu G.A."/>
            <person name="Ha C.M."/>
            <person name="Edsinger-Gonzales E."/>
            <person name="Grimwood J."/>
            <person name="Schmutz J."/>
            <person name="Rabbi I.Y."/>
            <person name="Egesi C."/>
            <person name="Nauluvula P."/>
            <person name="Lebot V."/>
            <person name="Ndunguru J."/>
            <person name="Mkamilo G."/>
            <person name="Bart R.S."/>
            <person name="Setter T.L."/>
            <person name="Gleadow R.M."/>
            <person name="Kulakow P."/>
            <person name="Ferguson M.E."/>
            <person name="Rounsley S."/>
            <person name="Rokhsar D.S."/>
        </authorList>
    </citation>
    <scope>NUCLEOTIDE SEQUENCE [LARGE SCALE GENOMIC DNA]</scope>
    <source>
        <strain evidence="2">cv. AM560-2</strain>
    </source>
</reference>
<keyword evidence="2" id="KW-1185">Reference proteome</keyword>
<proteinExistence type="predicted"/>
<organism evidence="1 2">
    <name type="scientific">Manihot esculenta</name>
    <name type="common">Cassava</name>
    <name type="synonym">Jatropha manihot</name>
    <dbReference type="NCBI Taxonomy" id="3983"/>
    <lineage>
        <taxon>Eukaryota</taxon>
        <taxon>Viridiplantae</taxon>
        <taxon>Streptophyta</taxon>
        <taxon>Embryophyta</taxon>
        <taxon>Tracheophyta</taxon>
        <taxon>Spermatophyta</taxon>
        <taxon>Magnoliopsida</taxon>
        <taxon>eudicotyledons</taxon>
        <taxon>Gunneridae</taxon>
        <taxon>Pentapetalae</taxon>
        <taxon>rosids</taxon>
        <taxon>fabids</taxon>
        <taxon>Malpighiales</taxon>
        <taxon>Euphorbiaceae</taxon>
        <taxon>Crotonoideae</taxon>
        <taxon>Manihoteae</taxon>
        <taxon>Manihot</taxon>
    </lineage>
</organism>